<gene>
    <name evidence="3" type="ORF">METZ01_LOCUS115752</name>
</gene>
<keyword evidence="1" id="KW-1133">Transmembrane helix</keyword>
<dbReference type="Pfam" id="PF13490">
    <property type="entry name" value="zf-HC2"/>
    <property type="match status" value="1"/>
</dbReference>
<protein>
    <recommendedName>
        <fullName evidence="2">Putative zinc-finger domain-containing protein</fullName>
    </recommendedName>
</protein>
<feature type="transmembrane region" description="Helical" evidence="1">
    <location>
        <begin position="76"/>
        <end position="96"/>
    </location>
</feature>
<evidence type="ECO:0000259" key="2">
    <source>
        <dbReference type="Pfam" id="PF13490"/>
    </source>
</evidence>
<reference evidence="3" key="1">
    <citation type="submission" date="2018-05" db="EMBL/GenBank/DDBJ databases">
        <authorList>
            <person name="Lanie J.A."/>
            <person name="Ng W.-L."/>
            <person name="Kazmierczak K.M."/>
            <person name="Andrzejewski T.M."/>
            <person name="Davidsen T.M."/>
            <person name="Wayne K.J."/>
            <person name="Tettelin H."/>
            <person name="Glass J.I."/>
            <person name="Rusch D."/>
            <person name="Podicherti R."/>
            <person name="Tsui H.-C.T."/>
            <person name="Winkler M.E."/>
        </authorList>
    </citation>
    <scope>NUCLEOTIDE SEQUENCE</scope>
</reference>
<accession>A0A381XDU9</accession>
<dbReference type="InterPro" id="IPR027383">
    <property type="entry name" value="Znf_put"/>
</dbReference>
<evidence type="ECO:0000256" key="1">
    <source>
        <dbReference type="SAM" id="Phobius"/>
    </source>
</evidence>
<proteinExistence type="predicted"/>
<dbReference type="AlphaFoldDB" id="A0A381XDU9"/>
<feature type="domain" description="Putative zinc-finger" evidence="2">
    <location>
        <begin position="4"/>
        <end position="38"/>
    </location>
</feature>
<organism evidence="3">
    <name type="scientific">marine metagenome</name>
    <dbReference type="NCBI Taxonomy" id="408172"/>
    <lineage>
        <taxon>unclassified sequences</taxon>
        <taxon>metagenomes</taxon>
        <taxon>ecological metagenomes</taxon>
    </lineage>
</organism>
<keyword evidence="1" id="KW-0812">Transmembrane</keyword>
<name>A0A381XDU9_9ZZZZ</name>
<keyword evidence="1" id="KW-0472">Membrane</keyword>
<sequence>MVNCAKAKDLLPEFVRGDLTDEEHRWTAEHVTVCVDCQQEAELLRRIHNDTVRIPVGLDSDIKAALAREQKSPRWLLSWPAAAAIIAVALGIGVVWERVRVLPEVGPLGREPFAVVWPSDDADVAGAPSLEGLTDDDLTILLEELGR</sequence>
<evidence type="ECO:0000313" key="3">
    <source>
        <dbReference type="EMBL" id="SVA62898.1"/>
    </source>
</evidence>
<dbReference type="EMBL" id="UINC01014814">
    <property type="protein sequence ID" value="SVA62898.1"/>
    <property type="molecule type" value="Genomic_DNA"/>
</dbReference>